<dbReference type="Pfam" id="PF07716">
    <property type="entry name" value="bZIP_2"/>
    <property type="match status" value="1"/>
</dbReference>
<accession>A0A6F9DFC5</accession>
<dbReference type="Gene3D" id="1.20.5.170">
    <property type="match status" value="1"/>
</dbReference>
<dbReference type="SUPFAM" id="SSF57959">
    <property type="entry name" value="Leucine zipper domain"/>
    <property type="match status" value="1"/>
</dbReference>
<feature type="compositionally biased region" description="Low complexity" evidence="1">
    <location>
        <begin position="19"/>
        <end position="33"/>
    </location>
</feature>
<proteinExistence type="evidence at transcript level"/>
<feature type="region of interest" description="Disordered" evidence="1">
    <location>
        <begin position="373"/>
        <end position="424"/>
    </location>
</feature>
<dbReference type="InterPro" id="IPR046347">
    <property type="entry name" value="bZIP_sf"/>
</dbReference>
<dbReference type="EMBL" id="LR785826">
    <property type="protein sequence ID" value="CAB3254096.1"/>
    <property type="molecule type" value="mRNA"/>
</dbReference>
<feature type="region of interest" description="Disordered" evidence="1">
    <location>
        <begin position="16"/>
        <end position="35"/>
    </location>
</feature>
<feature type="domain" description="BZIP" evidence="2">
    <location>
        <begin position="385"/>
        <end position="448"/>
    </location>
</feature>
<dbReference type="GO" id="GO:0003700">
    <property type="term" value="F:DNA-binding transcription factor activity"/>
    <property type="evidence" value="ECO:0007669"/>
    <property type="project" value="InterPro"/>
</dbReference>
<name>A0A6F9DFC5_9ASCI</name>
<organism evidence="3">
    <name type="scientific">Phallusia mammillata</name>
    <dbReference type="NCBI Taxonomy" id="59560"/>
    <lineage>
        <taxon>Eukaryota</taxon>
        <taxon>Metazoa</taxon>
        <taxon>Chordata</taxon>
        <taxon>Tunicata</taxon>
        <taxon>Ascidiacea</taxon>
        <taxon>Phlebobranchia</taxon>
        <taxon>Ascidiidae</taxon>
        <taxon>Phallusia</taxon>
    </lineage>
</organism>
<evidence type="ECO:0000256" key="1">
    <source>
        <dbReference type="SAM" id="MobiDB-lite"/>
    </source>
</evidence>
<dbReference type="InterPro" id="IPR004827">
    <property type="entry name" value="bZIP"/>
</dbReference>
<dbReference type="PROSITE" id="PS50217">
    <property type="entry name" value="BZIP"/>
    <property type="match status" value="1"/>
</dbReference>
<protein>
    <submittedName>
        <fullName evidence="3">Transcription factor protein</fullName>
    </submittedName>
</protein>
<feature type="compositionally biased region" description="Basic and acidic residues" evidence="1">
    <location>
        <begin position="409"/>
        <end position="424"/>
    </location>
</feature>
<reference evidence="3" key="1">
    <citation type="submission" date="2020-04" db="EMBL/GenBank/DDBJ databases">
        <authorList>
            <person name="Neveu A P."/>
        </authorList>
    </citation>
    <scope>NUCLEOTIDE SEQUENCE</scope>
    <source>
        <tissue evidence="3">Whole embryo</tissue>
    </source>
</reference>
<feature type="region of interest" description="Disordered" evidence="1">
    <location>
        <begin position="172"/>
        <end position="206"/>
    </location>
</feature>
<dbReference type="AlphaFoldDB" id="A0A6F9DFC5"/>
<gene>
    <name evidence="3" type="primary">Hr-003</name>
</gene>
<evidence type="ECO:0000259" key="2">
    <source>
        <dbReference type="PROSITE" id="PS50217"/>
    </source>
</evidence>
<evidence type="ECO:0000313" key="3">
    <source>
        <dbReference type="EMBL" id="CAB3254096.1"/>
    </source>
</evidence>
<dbReference type="SMART" id="SM00338">
    <property type="entry name" value="BRLZ"/>
    <property type="match status" value="1"/>
</dbReference>
<sequence>MLSSTCIMQTETLLREENPGAGQLPQSPGSPQPEVTLGECFPDLPISVGSDLSEIPDAYNMTWNRTNDMETLDALVSNDNVGYAETDYCRDIENKCSPAPSTNSLWAQSPYSQLDSCDYPLTSPNPSTPKHSMQEFPELLKQKSAYHSIPEMERQSSLSMVLEVLGPIPNDNEEEYHEESPIPTPFLDDDAHIAHPSPSFTHAELPSSSLARHRNVSWGGEFVPSPPLNNRLRAASEDATLYSSYPVNLEPYFTDAPVITHCSDTAETNDNNNNNQVNTTSDESVCTQTTVSDVECQMNMVVTDVYTTSVVQQEMVREDSLTLESVLQQIPVLPHAVEIVVDQSDLSTIEIGDMQPEVPQNVVVDLTKEEPATSASIETPKMKRTSSYIRKRSKNNEACRESRKKRKVQRDEAAEKMQELTDDNELLRKKIVELEQEVKETRATLLTEMTGKSKK</sequence>